<dbReference type="GO" id="GO:0006508">
    <property type="term" value="P:proteolysis"/>
    <property type="evidence" value="ECO:0007669"/>
    <property type="project" value="UniProtKB-KW"/>
</dbReference>
<gene>
    <name evidence="5" type="ORF">J2W84_002609</name>
</gene>
<dbReference type="InterPro" id="IPR054613">
    <property type="entry name" value="Peptidase_S78_dom"/>
</dbReference>
<keyword evidence="6" id="KW-1185">Reference proteome</keyword>
<sequence>METRIVPQNLSQVRAVSGADGVVHIPGTGIVFNQRSQKLGWFYEIIDPRALNGADLEDIVSCFNHNMVYVLGRTTNKTLTYTIDDKGFHYDAVPLPTQTIKDLVIEPIRNEYVTGSSFMFTTAENGDEWDFSQERDGVILRYVTRIEKVFEVGPVTLPAYTQTTTDVVQRSYEAAMKAHKEQERQYLSQYARMRMQMI</sequence>
<protein>
    <submittedName>
        <fullName evidence="5">HK97 family phage prohead protease</fullName>
    </submittedName>
</protein>
<evidence type="ECO:0000313" key="6">
    <source>
        <dbReference type="Proteomes" id="UP001264980"/>
    </source>
</evidence>
<feature type="domain" description="Prohead serine protease" evidence="4">
    <location>
        <begin position="13"/>
        <end position="175"/>
    </location>
</feature>
<accession>A0ABU1QWL5</accession>
<name>A0ABU1QWL5_9BACT</name>
<evidence type="ECO:0000256" key="1">
    <source>
        <dbReference type="ARBA" id="ARBA00022612"/>
    </source>
</evidence>
<dbReference type="RefSeq" id="WP_309983517.1">
    <property type="nucleotide sequence ID" value="NZ_JAVDTI010000002.1"/>
</dbReference>
<comment type="caution">
    <text evidence="5">The sequence shown here is derived from an EMBL/GenBank/DDBJ whole genome shotgun (WGS) entry which is preliminary data.</text>
</comment>
<evidence type="ECO:0000259" key="4">
    <source>
        <dbReference type="Pfam" id="PF04586"/>
    </source>
</evidence>
<keyword evidence="3" id="KW-0378">Hydrolase</keyword>
<evidence type="ECO:0000313" key="5">
    <source>
        <dbReference type="EMBL" id="MDR6805563.1"/>
    </source>
</evidence>
<evidence type="ECO:0000256" key="3">
    <source>
        <dbReference type="ARBA" id="ARBA00022801"/>
    </source>
</evidence>
<reference evidence="5 6" key="1">
    <citation type="submission" date="2023-07" db="EMBL/GenBank/DDBJ databases">
        <title>Sorghum-associated microbial communities from plants grown in Nebraska, USA.</title>
        <authorList>
            <person name="Schachtman D."/>
        </authorList>
    </citation>
    <scope>NUCLEOTIDE SEQUENCE [LARGE SCALE GENOMIC DNA]</scope>
    <source>
        <strain evidence="5 6">BE57</strain>
    </source>
</reference>
<organism evidence="5 6">
    <name type="scientific">Dyadobacter fermentans</name>
    <dbReference type="NCBI Taxonomy" id="94254"/>
    <lineage>
        <taxon>Bacteria</taxon>
        <taxon>Pseudomonadati</taxon>
        <taxon>Bacteroidota</taxon>
        <taxon>Cytophagia</taxon>
        <taxon>Cytophagales</taxon>
        <taxon>Spirosomataceae</taxon>
        <taxon>Dyadobacter</taxon>
    </lineage>
</organism>
<keyword evidence="1" id="KW-1188">Viral release from host cell</keyword>
<dbReference type="GO" id="GO:0008233">
    <property type="term" value="F:peptidase activity"/>
    <property type="evidence" value="ECO:0007669"/>
    <property type="project" value="UniProtKB-KW"/>
</dbReference>
<dbReference type="Pfam" id="PF04586">
    <property type="entry name" value="Peptidase_S78"/>
    <property type="match status" value="1"/>
</dbReference>
<dbReference type="Proteomes" id="UP001264980">
    <property type="component" value="Unassembled WGS sequence"/>
</dbReference>
<proteinExistence type="predicted"/>
<keyword evidence="2 5" id="KW-0645">Protease</keyword>
<dbReference type="EMBL" id="JAVDTI010000002">
    <property type="protein sequence ID" value="MDR6805563.1"/>
    <property type="molecule type" value="Genomic_DNA"/>
</dbReference>
<evidence type="ECO:0000256" key="2">
    <source>
        <dbReference type="ARBA" id="ARBA00022670"/>
    </source>
</evidence>